<reference evidence="6 7" key="1">
    <citation type="submission" date="2019-11" db="EMBL/GenBank/DDBJ databases">
        <title>Draft genome sequence of Labilibaculum sp. strain SYP isolated from Black Sea.</title>
        <authorList>
            <person name="Yadav S."/>
            <person name="Villanueva L."/>
        </authorList>
    </citation>
    <scope>NUCLEOTIDE SEQUENCE [LARGE SCALE GENOMIC DNA]</scope>
    <source>
        <strain evidence="6 7">44</strain>
    </source>
</reference>
<dbReference type="GO" id="GO:0046872">
    <property type="term" value="F:metal ion binding"/>
    <property type="evidence" value="ECO:0007669"/>
    <property type="project" value="InterPro"/>
</dbReference>
<dbReference type="GO" id="GO:0003700">
    <property type="term" value="F:DNA-binding transcription factor activity"/>
    <property type="evidence" value="ECO:0007669"/>
    <property type="project" value="InterPro"/>
</dbReference>
<feature type="domain" description="HTH araC/xylS-type" evidence="4">
    <location>
        <begin position="85"/>
        <end position="186"/>
    </location>
</feature>
<keyword evidence="7" id="KW-1185">Reference proteome</keyword>
<evidence type="ECO:0000313" key="8">
    <source>
        <dbReference type="Proteomes" id="UP000462449"/>
    </source>
</evidence>
<evidence type="ECO:0000313" key="6">
    <source>
        <dbReference type="EMBL" id="MVB09220.1"/>
    </source>
</evidence>
<dbReference type="EMBL" id="WOTW01000073">
    <property type="protein sequence ID" value="MUP40015.1"/>
    <property type="molecule type" value="Genomic_DNA"/>
</dbReference>
<keyword evidence="3" id="KW-0804">Transcription</keyword>
<dbReference type="InterPro" id="IPR018060">
    <property type="entry name" value="HTH_AraC"/>
</dbReference>
<keyword evidence="1" id="KW-0805">Transcription regulation</keyword>
<dbReference type="PANTHER" id="PTHR43280">
    <property type="entry name" value="ARAC-FAMILY TRANSCRIPTIONAL REGULATOR"/>
    <property type="match status" value="1"/>
</dbReference>
<evidence type="ECO:0000256" key="1">
    <source>
        <dbReference type="ARBA" id="ARBA00023015"/>
    </source>
</evidence>
<dbReference type="Pfam" id="PF12833">
    <property type="entry name" value="HTH_18"/>
    <property type="match status" value="1"/>
</dbReference>
<dbReference type="PANTHER" id="PTHR43280:SF2">
    <property type="entry name" value="HTH-TYPE TRANSCRIPTIONAL REGULATOR EXSA"/>
    <property type="match status" value="1"/>
</dbReference>
<protein>
    <submittedName>
        <fullName evidence="5">Helix-turn-helix domain-containing protein</fullName>
    </submittedName>
</protein>
<dbReference type="RefSeq" id="WP_156197357.1">
    <property type="nucleotide sequence ID" value="NZ_QTZN02000073.1"/>
</dbReference>
<evidence type="ECO:0000256" key="2">
    <source>
        <dbReference type="ARBA" id="ARBA00023125"/>
    </source>
</evidence>
<reference evidence="5 8" key="2">
    <citation type="submission" date="2019-12" db="EMBL/GenBank/DDBJ databases">
        <title>Draft genome sequence of Labilibaculum sp. strain 44 isolated from deep waters of Black Sea.</title>
        <authorList>
            <person name="Yadav S."/>
            <person name="Villanueva L."/>
        </authorList>
    </citation>
    <scope>NUCLEOTIDE SEQUENCE [LARGE SCALE GENOMIC DNA]</scope>
    <source>
        <strain evidence="5 8">44</strain>
    </source>
</reference>
<dbReference type="GO" id="GO:0043565">
    <property type="term" value="F:sequence-specific DNA binding"/>
    <property type="evidence" value="ECO:0007669"/>
    <property type="project" value="InterPro"/>
</dbReference>
<dbReference type="PROSITE" id="PS01124">
    <property type="entry name" value="HTH_ARAC_FAMILY_2"/>
    <property type="match status" value="1"/>
</dbReference>
<keyword evidence="2" id="KW-0238">DNA-binding</keyword>
<sequence length="198" mass="23133">MHQKDDRLHTETIYIKNMVCNCCVRILSMSLKENSIQVDKIRLGMATITYDTDELNMEKINSIIQENGMELVVGHEQKIVERIKTAVIELIHQMNNADSIVQKSEYLVGKLGLSYQQLSKIFSRHESITLERFIILNKIERIKELIDQEEYTLSEIAFLMDYSSVQYLSNQFHKITGLSVSEYKKNKEDNKKPLHSLY</sequence>
<dbReference type="Proteomes" id="UP000462449">
    <property type="component" value="Unassembled WGS sequence"/>
</dbReference>
<dbReference type="SUPFAM" id="SSF46689">
    <property type="entry name" value="Homeodomain-like"/>
    <property type="match status" value="1"/>
</dbReference>
<dbReference type="SMART" id="SM00342">
    <property type="entry name" value="HTH_ARAC"/>
    <property type="match status" value="1"/>
</dbReference>
<comment type="caution">
    <text evidence="5">The sequence shown here is derived from an EMBL/GenBank/DDBJ whole genome shotgun (WGS) entry which is preliminary data.</text>
</comment>
<dbReference type="AlphaFoldDB" id="A0A7M4DBI6"/>
<proteinExistence type="predicted"/>
<dbReference type="InterPro" id="IPR009057">
    <property type="entry name" value="Homeodomain-like_sf"/>
</dbReference>
<gene>
    <name evidence="6" type="ORF">DWB62_019580</name>
    <name evidence="5" type="ORF">GNY23_19580</name>
</gene>
<accession>A0A7M4DBI6</accession>
<dbReference type="OrthoDB" id="952277at2"/>
<organism evidence="5 8">
    <name type="scientific">Labilibaculum euxinus</name>
    <dbReference type="NCBI Taxonomy" id="2686357"/>
    <lineage>
        <taxon>Bacteria</taxon>
        <taxon>Pseudomonadati</taxon>
        <taxon>Bacteroidota</taxon>
        <taxon>Bacteroidia</taxon>
        <taxon>Marinilabiliales</taxon>
        <taxon>Marinifilaceae</taxon>
        <taxon>Labilibaculum</taxon>
    </lineage>
</organism>
<evidence type="ECO:0000313" key="5">
    <source>
        <dbReference type="EMBL" id="MUP40015.1"/>
    </source>
</evidence>
<dbReference type="EMBL" id="QTZN02000073">
    <property type="protein sequence ID" value="MVB09220.1"/>
    <property type="molecule type" value="Genomic_DNA"/>
</dbReference>
<evidence type="ECO:0000313" key="7">
    <source>
        <dbReference type="Proteomes" id="UP000285951"/>
    </source>
</evidence>
<evidence type="ECO:0000259" key="4">
    <source>
        <dbReference type="PROSITE" id="PS01124"/>
    </source>
</evidence>
<dbReference type="InterPro" id="IPR036163">
    <property type="entry name" value="HMA_dom_sf"/>
</dbReference>
<dbReference type="Proteomes" id="UP000285951">
    <property type="component" value="Unassembled WGS sequence"/>
</dbReference>
<evidence type="ECO:0000256" key="3">
    <source>
        <dbReference type="ARBA" id="ARBA00023163"/>
    </source>
</evidence>
<name>A0A7M4DBI6_9BACT</name>
<dbReference type="SUPFAM" id="SSF55008">
    <property type="entry name" value="HMA, heavy metal-associated domain"/>
    <property type="match status" value="1"/>
</dbReference>
<dbReference type="Gene3D" id="1.10.10.60">
    <property type="entry name" value="Homeodomain-like"/>
    <property type="match status" value="1"/>
</dbReference>